<keyword evidence="6 7" id="KW-0119">Carbohydrate metabolism</keyword>
<dbReference type="EC" id="1.1.1.49" evidence="7"/>
<proteinExistence type="inferred from homology"/>
<comment type="similarity">
    <text evidence="2 7">Belongs to the glucose-6-phosphate dehydrogenase family.</text>
</comment>
<keyword evidence="5 7" id="KW-0560">Oxidoreductase</keyword>
<evidence type="ECO:0000313" key="11">
    <source>
        <dbReference type="Proteomes" id="UP000503004"/>
    </source>
</evidence>
<dbReference type="PRINTS" id="PR00079">
    <property type="entry name" value="G6PDHDRGNASE"/>
</dbReference>
<evidence type="ECO:0000256" key="6">
    <source>
        <dbReference type="ARBA" id="ARBA00023277"/>
    </source>
</evidence>
<dbReference type="InterPro" id="IPR001282">
    <property type="entry name" value="G6P_DH"/>
</dbReference>
<dbReference type="PROSITE" id="PS00069">
    <property type="entry name" value="G6P_DEHYDROGENASE"/>
    <property type="match status" value="1"/>
</dbReference>
<comment type="function">
    <text evidence="7">Catalyzes the oxidation of glucose 6-phosphate to 6-phosphogluconolactone.</text>
</comment>
<dbReference type="InterPro" id="IPR022674">
    <property type="entry name" value="G6P_DH_NAD-bd"/>
</dbReference>
<feature type="binding site" evidence="7">
    <location>
        <position position="179"/>
    </location>
    <ligand>
        <name>substrate</name>
    </ligand>
</feature>
<feature type="binding site" evidence="7">
    <location>
        <position position="149"/>
    </location>
    <ligand>
        <name>NADP(+)</name>
        <dbReference type="ChEBI" id="CHEBI:58349"/>
    </ligand>
</feature>
<dbReference type="PANTHER" id="PTHR23429">
    <property type="entry name" value="GLUCOSE-6-PHOSPHATE 1-DEHYDROGENASE G6PD"/>
    <property type="match status" value="1"/>
</dbReference>
<keyword evidence="3 7" id="KW-0313">Glucose metabolism</keyword>
<evidence type="ECO:0000256" key="3">
    <source>
        <dbReference type="ARBA" id="ARBA00022526"/>
    </source>
</evidence>
<comment type="caution">
    <text evidence="7">Lacks conserved residue(s) required for the propagation of feature annotation.</text>
</comment>
<feature type="binding site" evidence="7">
    <location>
        <position position="341"/>
    </location>
    <ligand>
        <name>substrate</name>
    </ligand>
</feature>
<dbReference type="GO" id="GO:0050661">
    <property type="term" value="F:NADP binding"/>
    <property type="evidence" value="ECO:0007669"/>
    <property type="project" value="UniProtKB-UniRule"/>
</dbReference>
<evidence type="ECO:0000256" key="1">
    <source>
        <dbReference type="ARBA" id="ARBA00004937"/>
    </source>
</evidence>
<name>A0A858QAL8_9GAMM</name>
<dbReference type="SUPFAM" id="SSF51735">
    <property type="entry name" value="NAD(P)-binding Rossmann-fold domains"/>
    <property type="match status" value="1"/>
</dbReference>
<gene>
    <name evidence="7 10" type="primary">zwf</name>
    <name evidence="10" type="ORF">GNH96_13850</name>
</gene>
<dbReference type="GO" id="GO:0004345">
    <property type="term" value="F:glucose-6-phosphate dehydrogenase activity"/>
    <property type="evidence" value="ECO:0007669"/>
    <property type="project" value="UniProtKB-UniRule"/>
</dbReference>
<accession>A0A858QAL8</accession>
<dbReference type="GO" id="GO:0005829">
    <property type="term" value="C:cytosol"/>
    <property type="evidence" value="ECO:0007669"/>
    <property type="project" value="TreeGrafter"/>
</dbReference>
<dbReference type="HAMAP" id="MF_00966">
    <property type="entry name" value="G6PD"/>
    <property type="match status" value="1"/>
</dbReference>
<evidence type="ECO:0000259" key="8">
    <source>
        <dbReference type="Pfam" id="PF00479"/>
    </source>
</evidence>
<evidence type="ECO:0000256" key="5">
    <source>
        <dbReference type="ARBA" id="ARBA00023002"/>
    </source>
</evidence>
<feature type="binding site" evidence="7">
    <location>
        <position position="183"/>
    </location>
    <ligand>
        <name>substrate</name>
    </ligand>
</feature>
<dbReference type="InterPro" id="IPR022675">
    <property type="entry name" value="G6P_DH_C"/>
</dbReference>
<feature type="binding site" evidence="7">
    <location>
        <position position="50"/>
    </location>
    <ligand>
        <name>NADP(+)</name>
        <dbReference type="ChEBI" id="CHEBI:58349"/>
    </ligand>
</feature>
<comment type="pathway">
    <text evidence="1 7">Carbohydrate degradation; pentose phosphate pathway; D-ribulose 5-phosphate from D-glucose 6-phosphate (oxidative stage): step 1/3.</text>
</comment>
<dbReference type="GO" id="GO:0009051">
    <property type="term" value="P:pentose-phosphate shunt, oxidative branch"/>
    <property type="evidence" value="ECO:0007669"/>
    <property type="project" value="TreeGrafter"/>
</dbReference>
<reference evidence="11" key="1">
    <citation type="submission" date="2019-12" db="EMBL/GenBank/DDBJ databases">
        <authorList>
            <person name="Awala S.I."/>
            <person name="Rhee S.K."/>
        </authorList>
    </citation>
    <scope>NUCLEOTIDE SEQUENCE [LARGE SCALE GENOMIC DNA]</scope>
    <source>
        <strain evidence="11">IM1</strain>
    </source>
</reference>
<dbReference type="NCBIfam" id="TIGR00871">
    <property type="entry name" value="zwf"/>
    <property type="match status" value="1"/>
</dbReference>
<dbReference type="InterPro" id="IPR036291">
    <property type="entry name" value="NAD(P)-bd_dom_sf"/>
</dbReference>
<dbReference type="UniPathway" id="UPA00115">
    <property type="reaction ID" value="UER00408"/>
</dbReference>
<sequence>MSQLQLPKSFNLVFFGGTGDLVTRKLLPGMYQCDRNGQLVRDGRIYCLGRQDLTQEMYLAKIEEKAREFIPKADWNDGVWSAFLSRLQYVRVDAGEPAQYAVLKEVLERNPAEVNVFFLSVAPSFFTTVCDNLARQGLSRANCRVVLEKPLGHDLASSNAITEAVGKHYRENQIYRIDHYLGKESVQNLMALRFGNALFEPLWRREWISNVQITIAEEVGIGSRGGFYEGTGALRDMVQNHLLQLLCFVAMEPPVSLDSNAIRDEKLKVLESLIPFTEEDVFKKTVRGQYRAGTSRGKPAVAYVEEAGIPADSKTETFVAIKAEIANWRWAGVPFYLFTGKRLPTRLAEIVINFRDVPHQIFPLAPGAAGAPAKLVIRLQPDEYIRLYLYAKQPGDTMELQPVYLDLNFAGAFKTNTRRAEGYERLLLDIIRGNQSLFVRQDELEQAWRWVEPILNTWAADPAGPKLYAAGTWGPAASAELLSRDGFCWHDED</sequence>
<dbReference type="Proteomes" id="UP000503004">
    <property type="component" value="Chromosome"/>
</dbReference>
<feature type="active site" description="Proton acceptor" evidence="7">
    <location>
        <position position="241"/>
    </location>
</feature>
<feature type="domain" description="Glucose-6-phosphate dehydrogenase NAD-binding" evidence="8">
    <location>
        <begin position="13"/>
        <end position="188"/>
    </location>
</feature>
<dbReference type="EMBL" id="CP046565">
    <property type="protein sequence ID" value="QJD30929.1"/>
    <property type="molecule type" value="Genomic_DNA"/>
</dbReference>
<keyword evidence="11" id="KW-1185">Reference proteome</keyword>
<evidence type="ECO:0000313" key="10">
    <source>
        <dbReference type="EMBL" id="QJD30929.1"/>
    </source>
</evidence>
<evidence type="ECO:0000256" key="2">
    <source>
        <dbReference type="ARBA" id="ARBA00009975"/>
    </source>
</evidence>
<feature type="binding site" evidence="7">
    <location>
        <position position="236"/>
    </location>
    <ligand>
        <name>substrate</name>
    </ligand>
</feature>
<dbReference type="KEGG" id="metu:GNH96_13850"/>
<feature type="binding site" evidence="7">
    <location>
        <position position="217"/>
    </location>
    <ligand>
        <name>substrate</name>
    </ligand>
</feature>
<evidence type="ECO:0000259" key="9">
    <source>
        <dbReference type="Pfam" id="PF02781"/>
    </source>
</evidence>
<comment type="catalytic activity">
    <reaction evidence="7">
        <text>D-glucose 6-phosphate + NADP(+) = 6-phospho-D-glucono-1,5-lactone + NADPH + H(+)</text>
        <dbReference type="Rhea" id="RHEA:15841"/>
        <dbReference type="ChEBI" id="CHEBI:15378"/>
        <dbReference type="ChEBI" id="CHEBI:57783"/>
        <dbReference type="ChEBI" id="CHEBI:57955"/>
        <dbReference type="ChEBI" id="CHEBI:58349"/>
        <dbReference type="ChEBI" id="CHEBI:61548"/>
        <dbReference type="EC" id="1.1.1.49"/>
    </reaction>
</comment>
<protein>
    <recommendedName>
        <fullName evidence="7">Glucose-6-phosphate 1-dehydrogenase</fullName>
        <shortName evidence="7">G6PD</shortName>
        <ecNumber evidence="7">1.1.1.49</ecNumber>
    </recommendedName>
</protein>
<dbReference type="Gene3D" id="3.30.360.10">
    <property type="entry name" value="Dihydrodipicolinate Reductase, domain 2"/>
    <property type="match status" value="1"/>
</dbReference>
<organism evidence="10 11">
    <name type="scientific">Methylococcus geothermalis</name>
    <dbReference type="NCBI Taxonomy" id="2681310"/>
    <lineage>
        <taxon>Bacteria</taxon>
        <taxon>Pseudomonadati</taxon>
        <taxon>Pseudomonadota</taxon>
        <taxon>Gammaproteobacteria</taxon>
        <taxon>Methylococcales</taxon>
        <taxon>Methylococcaceae</taxon>
        <taxon>Methylococcus</taxon>
    </lineage>
</organism>
<dbReference type="Pfam" id="PF00479">
    <property type="entry name" value="G6PD_N"/>
    <property type="match status" value="1"/>
</dbReference>
<dbReference type="PIRSF" id="PIRSF000110">
    <property type="entry name" value="G6PD"/>
    <property type="match status" value="1"/>
</dbReference>
<keyword evidence="4 7" id="KW-0521">NADP</keyword>
<dbReference type="GO" id="GO:0006006">
    <property type="term" value="P:glucose metabolic process"/>
    <property type="evidence" value="ECO:0007669"/>
    <property type="project" value="UniProtKB-KW"/>
</dbReference>
<dbReference type="RefSeq" id="WP_169604203.1">
    <property type="nucleotide sequence ID" value="NZ_CP046565.1"/>
</dbReference>
<feature type="domain" description="Glucose-6-phosphate dehydrogenase C-terminal" evidence="9">
    <location>
        <begin position="190"/>
        <end position="490"/>
    </location>
</feature>
<dbReference type="SUPFAM" id="SSF55347">
    <property type="entry name" value="Glyceraldehyde-3-phosphate dehydrogenase-like, C-terminal domain"/>
    <property type="match status" value="1"/>
</dbReference>
<dbReference type="InterPro" id="IPR019796">
    <property type="entry name" value="G6P_DH_AS"/>
</dbReference>
<dbReference type="AlphaFoldDB" id="A0A858QAL8"/>
<dbReference type="Gene3D" id="3.40.50.720">
    <property type="entry name" value="NAD(P)-binding Rossmann-like Domain"/>
    <property type="match status" value="1"/>
</dbReference>
<evidence type="ECO:0000256" key="7">
    <source>
        <dbReference type="HAMAP-Rule" id="MF_00966"/>
    </source>
</evidence>
<evidence type="ECO:0000256" key="4">
    <source>
        <dbReference type="ARBA" id="ARBA00022857"/>
    </source>
</evidence>
<dbReference type="PANTHER" id="PTHR23429:SF0">
    <property type="entry name" value="GLUCOSE-6-PHOSPHATE 1-DEHYDROGENASE"/>
    <property type="match status" value="1"/>
</dbReference>
<dbReference type="Pfam" id="PF02781">
    <property type="entry name" value="G6PD_C"/>
    <property type="match status" value="1"/>
</dbReference>